<organism evidence="2 3">
    <name type="scientific">Amphilophus citrinellus</name>
    <name type="common">Midas cichlid</name>
    <name type="synonym">Cichlasoma citrinellum</name>
    <dbReference type="NCBI Taxonomy" id="61819"/>
    <lineage>
        <taxon>Eukaryota</taxon>
        <taxon>Metazoa</taxon>
        <taxon>Chordata</taxon>
        <taxon>Craniata</taxon>
        <taxon>Vertebrata</taxon>
        <taxon>Euteleostomi</taxon>
        <taxon>Actinopterygii</taxon>
        <taxon>Neopterygii</taxon>
        <taxon>Teleostei</taxon>
        <taxon>Neoteleostei</taxon>
        <taxon>Acanthomorphata</taxon>
        <taxon>Ovalentaria</taxon>
        <taxon>Cichlomorphae</taxon>
        <taxon>Cichliformes</taxon>
        <taxon>Cichlidae</taxon>
        <taxon>New World cichlids</taxon>
        <taxon>Cichlasomatinae</taxon>
        <taxon>Heroini</taxon>
        <taxon>Amphilophus</taxon>
    </lineage>
</organism>
<dbReference type="Proteomes" id="UP000261340">
    <property type="component" value="Unplaced"/>
</dbReference>
<proteinExistence type="predicted"/>
<protein>
    <submittedName>
        <fullName evidence="2">Uncharacterized protein</fullName>
    </submittedName>
</protein>
<sequence length="114" mass="12461">GPQEKRAPLLLGADPFLSLFFCTVIGCMNTARFHVCLCSSRSTGLHKVVKITFIKRATLKFSVQFIKFHPSSSTYPVPGHRGSSPHRETQTSSPATFSSLSDGTSRCSQASREI</sequence>
<evidence type="ECO:0000256" key="1">
    <source>
        <dbReference type="SAM" id="MobiDB-lite"/>
    </source>
</evidence>
<name>A0A3Q0R8Z7_AMPCI</name>
<feature type="region of interest" description="Disordered" evidence="1">
    <location>
        <begin position="70"/>
        <end position="114"/>
    </location>
</feature>
<accession>A0A3Q0R8Z7</accession>
<keyword evidence="3" id="KW-1185">Reference proteome</keyword>
<feature type="compositionally biased region" description="Polar residues" evidence="1">
    <location>
        <begin position="90"/>
        <end position="114"/>
    </location>
</feature>
<reference evidence="2" key="1">
    <citation type="submission" date="2025-08" db="UniProtKB">
        <authorList>
            <consortium name="Ensembl"/>
        </authorList>
    </citation>
    <scope>IDENTIFICATION</scope>
</reference>
<reference evidence="2" key="2">
    <citation type="submission" date="2025-09" db="UniProtKB">
        <authorList>
            <consortium name="Ensembl"/>
        </authorList>
    </citation>
    <scope>IDENTIFICATION</scope>
</reference>
<evidence type="ECO:0000313" key="3">
    <source>
        <dbReference type="Proteomes" id="UP000261340"/>
    </source>
</evidence>
<evidence type="ECO:0000313" key="2">
    <source>
        <dbReference type="Ensembl" id="ENSACIP00000005520.1"/>
    </source>
</evidence>
<dbReference type="Ensembl" id="ENSACIT00000005688.1">
    <property type="protein sequence ID" value="ENSACIP00000005520.1"/>
    <property type="gene ID" value="ENSACIG00000004364.1"/>
</dbReference>
<dbReference type="AlphaFoldDB" id="A0A3Q0R8Z7"/>